<dbReference type="KEGG" id="hch:HCH_06522"/>
<dbReference type="eggNOG" id="COG4977">
    <property type="taxonomic scope" value="Bacteria"/>
</dbReference>
<accession>Q2S862</accession>
<dbReference type="EMBL" id="CP000155">
    <property type="protein sequence ID" value="ABC33162.1"/>
    <property type="molecule type" value="Genomic_DNA"/>
</dbReference>
<dbReference type="STRING" id="349521.HCH_06522"/>
<dbReference type="RefSeq" id="WP_011400214.1">
    <property type="nucleotide sequence ID" value="NC_007645.1"/>
</dbReference>
<evidence type="ECO:0000313" key="4">
    <source>
        <dbReference type="EMBL" id="ABC33162.1"/>
    </source>
</evidence>
<reference evidence="4 5" key="1">
    <citation type="journal article" date="2005" name="Nucleic Acids Res.">
        <title>Genomic blueprint of Hahella chejuensis, a marine microbe producing an algicidal agent.</title>
        <authorList>
            <person name="Jeong H."/>
            <person name="Yim J.H."/>
            <person name="Lee C."/>
            <person name="Choi S.-H."/>
            <person name="Park Y.K."/>
            <person name="Yoon S.H."/>
            <person name="Hur C.-G."/>
            <person name="Kang H.-Y."/>
            <person name="Kim D."/>
            <person name="Lee H.H."/>
            <person name="Park K.H."/>
            <person name="Park S.-H."/>
            <person name="Park H.-S."/>
            <person name="Lee H.K."/>
            <person name="Oh T.K."/>
            <person name="Kim J.F."/>
        </authorList>
    </citation>
    <scope>NUCLEOTIDE SEQUENCE [LARGE SCALE GENOMIC DNA]</scope>
    <source>
        <strain evidence="4 5">KCTC 2396</strain>
    </source>
</reference>
<dbReference type="Proteomes" id="UP000000238">
    <property type="component" value="Chromosome"/>
</dbReference>
<name>Q2S862_HAHCH</name>
<keyword evidence="5" id="KW-1185">Reference proteome</keyword>
<sequence length="312" mass="34147">MNIGLLLYPGCIASGLLALADIFKAVNLRLHKPQFEVNWLTLSGETFEVGNGVSIATNKLSDANLGALVVPGAWRDATTVVTAQDNALVAALSKLPDQVMLLSYCTGVCLVAEAGKLTGQAATTTWWLAETAADRFPGVRWKPASTVVMNTRNATAAGVNGYLPLGMALIEQHCGRRVAEEIQKYMVLPRFKERHTPFQGIPGLLQQGPFMRAVALWVEQCPAEALTTEALADHLNLSSRTLARRIKRETGYSSGQLMRLIKHNQVSDELIATSKSIYRISDELGFADDATLRRSFKQLTGVTPSEYRQRFE</sequence>
<dbReference type="GO" id="GO:0043565">
    <property type="term" value="F:sequence-specific DNA binding"/>
    <property type="evidence" value="ECO:0007669"/>
    <property type="project" value="InterPro"/>
</dbReference>
<dbReference type="PANTHER" id="PTHR43130:SF11">
    <property type="entry name" value="TRANSCRIPTIONAL REGULATORY PROTEIN"/>
    <property type="match status" value="1"/>
</dbReference>
<dbReference type="HOGENOM" id="CLU_000445_59_0_6"/>
<dbReference type="Gene3D" id="1.10.10.60">
    <property type="entry name" value="Homeodomain-like"/>
    <property type="match status" value="1"/>
</dbReference>
<dbReference type="SMART" id="SM00342">
    <property type="entry name" value="HTH_ARAC"/>
    <property type="match status" value="1"/>
</dbReference>
<dbReference type="GO" id="GO:0003700">
    <property type="term" value="F:DNA-binding transcription factor activity"/>
    <property type="evidence" value="ECO:0007669"/>
    <property type="project" value="InterPro"/>
</dbReference>
<evidence type="ECO:0000259" key="3">
    <source>
        <dbReference type="PROSITE" id="PS01124"/>
    </source>
</evidence>
<evidence type="ECO:0000313" key="5">
    <source>
        <dbReference type="Proteomes" id="UP000000238"/>
    </source>
</evidence>
<dbReference type="SUPFAM" id="SSF46689">
    <property type="entry name" value="Homeodomain-like"/>
    <property type="match status" value="1"/>
</dbReference>
<proteinExistence type="predicted"/>
<gene>
    <name evidence="4" type="ordered locus">HCH_06522</name>
</gene>
<dbReference type="Pfam" id="PF12833">
    <property type="entry name" value="HTH_18"/>
    <property type="match status" value="1"/>
</dbReference>
<keyword evidence="4" id="KW-0238">DNA-binding</keyword>
<protein>
    <submittedName>
        <fullName evidence="4">Transcriptional regulator containing an amidase domain and an AraC-type DNA-binding HTH domain</fullName>
    </submittedName>
</protein>
<dbReference type="InterPro" id="IPR009057">
    <property type="entry name" value="Homeodomain-like_sf"/>
</dbReference>
<evidence type="ECO:0000256" key="1">
    <source>
        <dbReference type="ARBA" id="ARBA00023015"/>
    </source>
</evidence>
<dbReference type="Gene3D" id="3.40.50.880">
    <property type="match status" value="1"/>
</dbReference>
<dbReference type="AlphaFoldDB" id="Q2S862"/>
<dbReference type="PROSITE" id="PS01124">
    <property type="entry name" value="HTH_ARAC_FAMILY_2"/>
    <property type="match status" value="1"/>
</dbReference>
<dbReference type="OrthoDB" id="9809338at2"/>
<dbReference type="SUPFAM" id="SSF52317">
    <property type="entry name" value="Class I glutamine amidotransferase-like"/>
    <property type="match status" value="1"/>
</dbReference>
<keyword evidence="1" id="KW-0805">Transcription regulation</keyword>
<dbReference type="InterPro" id="IPR052158">
    <property type="entry name" value="INH-QAR"/>
</dbReference>
<evidence type="ECO:0000256" key="2">
    <source>
        <dbReference type="ARBA" id="ARBA00023163"/>
    </source>
</evidence>
<feature type="domain" description="HTH araC/xylS-type" evidence="3">
    <location>
        <begin position="212"/>
        <end position="310"/>
    </location>
</feature>
<dbReference type="InterPro" id="IPR029062">
    <property type="entry name" value="Class_I_gatase-like"/>
</dbReference>
<keyword evidence="2" id="KW-0804">Transcription</keyword>
<dbReference type="InterPro" id="IPR018060">
    <property type="entry name" value="HTH_AraC"/>
</dbReference>
<dbReference type="PANTHER" id="PTHR43130">
    <property type="entry name" value="ARAC-FAMILY TRANSCRIPTIONAL REGULATOR"/>
    <property type="match status" value="1"/>
</dbReference>
<organism evidence="4 5">
    <name type="scientific">Hahella chejuensis (strain KCTC 2396)</name>
    <dbReference type="NCBI Taxonomy" id="349521"/>
    <lineage>
        <taxon>Bacteria</taxon>
        <taxon>Pseudomonadati</taxon>
        <taxon>Pseudomonadota</taxon>
        <taxon>Gammaproteobacteria</taxon>
        <taxon>Oceanospirillales</taxon>
        <taxon>Hahellaceae</taxon>
        <taxon>Hahella</taxon>
    </lineage>
</organism>